<evidence type="ECO:0000256" key="1">
    <source>
        <dbReference type="ARBA" id="ARBA00001933"/>
    </source>
</evidence>
<dbReference type="InterPro" id="IPR004637">
    <property type="entry name" value="Dat"/>
</dbReference>
<dbReference type="CDD" id="cd00610">
    <property type="entry name" value="OAT_like"/>
    <property type="match status" value="1"/>
</dbReference>
<dbReference type="InterPro" id="IPR015422">
    <property type="entry name" value="PyrdxlP-dep_Trfase_small"/>
</dbReference>
<evidence type="ECO:0000256" key="2">
    <source>
        <dbReference type="ARBA" id="ARBA00008954"/>
    </source>
</evidence>
<accession>A0AAU7K4H9</accession>
<sequence>MTNILSELESNVRYYSRSFPVKFDKAKNSYLFDDKGNRYIDFFSGAGALNYGHNPDGMKSKVINYLHADGITHSLDMATSAREKFIREFNRVILSSRNYNYKIQFTGPTGTNAVEAALKLARKFTKRKEIIHFTNSFHGMSMGALSIAGNPNKKRSIGIPVGYTKEIPFNDGTFGIQALKEYLANLSAEELPAAVILETIQADGGINVADTNWLLQLFDLAKNYGIVTIVDDIQVGCGRTGNFFSFEDSGIVPDLICLSKSLSGYGLPMSMLLINPDMDIWEPGEHNGTFRGNNLAFITATEALKYWENKAFIEGISQRAMFIKHFINDNLLDETIAIKGKGLIVGLEFDKGETATEIARIAFKKGLVIEVCGKEDNVIKLLPPLNIGIDDLAEGLDLLMQSILSIKKTSYYESSSL</sequence>
<evidence type="ECO:0000256" key="3">
    <source>
        <dbReference type="ARBA" id="ARBA00022576"/>
    </source>
</evidence>
<dbReference type="GO" id="GO:0030170">
    <property type="term" value="F:pyridoxal phosphate binding"/>
    <property type="evidence" value="ECO:0007669"/>
    <property type="project" value="InterPro"/>
</dbReference>
<dbReference type="InterPro" id="IPR005814">
    <property type="entry name" value="Aminotrans_3"/>
</dbReference>
<dbReference type="PIRSF" id="PIRSF000521">
    <property type="entry name" value="Transaminase_4ab_Lys_Orn"/>
    <property type="match status" value="1"/>
</dbReference>
<keyword evidence="4 7" id="KW-0808">Transferase</keyword>
<dbReference type="InterPro" id="IPR015421">
    <property type="entry name" value="PyrdxlP-dep_Trfase_major"/>
</dbReference>
<proteinExistence type="inferred from homology"/>
<protein>
    <submittedName>
        <fullName evidence="7">Diaminobutyrate--2-oxoglutarate transaminase</fullName>
        <ecNumber evidence="7">2.6.1.76</ecNumber>
    </submittedName>
</protein>
<dbReference type="Pfam" id="PF00202">
    <property type="entry name" value="Aminotran_3"/>
    <property type="match status" value="1"/>
</dbReference>
<dbReference type="Gene3D" id="3.40.640.10">
    <property type="entry name" value="Type I PLP-dependent aspartate aminotransferase-like (Major domain)"/>
    <property type="match status" value="1"/>
</dbReference>
<dbReference type="GO" id="GO:0045303">
    <property type="term" value="F:diaminobutyrate-2-oxoglutarate transaminase activity"/>
    <property type="evidence" value="ECO:0007669"/>
    <property type="project" value="UniProtKB-EC"/>
</dbReference>
<evidence type="ECO:0000313" key="7">
    <source>
        <dbReference type="EMBL" id="XBO47408.1"/>
    </source>
</evidence>
<dbReference type="NCBIfam" id="NF006733">
    <property type="entry name" value="PRK09264.1"/>
    <property type="match status" value="1"/>
</dbReference>
<dbReference type="Gene3D" id="3.90.1150.10">
    <property type="entry name" value="Aspartate Aminotransferase, domain 1"/>
    <property type="match status" value="1"/>
</dbReference>
<dbReference type="InterPro" id="IPR015424">
    <property type="entry name" value="PyrdxlP-dep_Trfase"/>
</dbReference>
<dbReference type="SUPFAM" id="SSF53383">
    <property type="entry name" value="PLP-dependent transferases"/>
    <property type="match status" value="1"/>
</dbReference>
<dbReference type="EMBL" id="CP157485">
    <property type="protein sequence ID" value="XBO47408.1"/>
    <property type="molecule type" value="Genomic_DNA"/>
</dbReference>
<keyword evidence="5 6" id="KW-0663">Pyridoxal phosphate</keyword>
<gene>
    <name evidence="7" type="ORF">ABEG20_19140</name>
</gene>
<evidence type="ECO:0000256" key="5">
    <source>
        <dbReference type="ARBA" id="ARBA00022898"/>
    </source>
</evidence>
<evidence type="ECO:0000256" key="6">
    <source>
        <dbReference type="RuleBase" id="RU003560"/>
    </source>
</evidence>
<evidence type="ECO:0000256" key="4">
    <source>
        <dbReference type="ARBA" id="ARBA00022679"/>
    </source>
</evidence>
<comment type="cofactor">
    <cofactor evidence="1">
        <name>pyridoxal 5'-phosphate</name>
        <dbReference type="ChEBI" id="CHEBI:597326"/>
    </cofactor>
</comment>
<organism evidence="7">
    <name type="scientific">Pedobacter sp. KACC 23697</name>
    <dbReference type="NCBI Taxonomy" id="3149230"/>
    <lineage>
        <taxon>Bacteria</taxon>
        <taxon>Pseudomonadati</taxon>
        <taxon>Bacteroidota</taxon>
        <taxon>Sphingobacteriia</taxon>
        <taxon>Sphingobacteriales</taxon>
        <taxon>Sphingobacteriaceae</taxon>
        <taxon>Pedobacter</taxon>
    </lineage>
</organism>
<dbReference type="AlphaFoldDB" id="A0AAU7K4H9"/>
<dbReference type="RefSeq" id="WP_406824845.1">
    <property type="nucleotide sequence ID" value="NZ_CP157485.1"/>
</dbReference>
<dbReference type="PANTHER" id="PTHR43552">
    <property type="entry name" value="DIAMINOBUTYRATE--2-OXOGLUTARATE AMINOTRANSFERASE"/>
    <property type="match status" value="1"/>
</dbReference>
<dbReference type="EC" id="2.6.1.76" evidence="7"/>
<name>A0AAU7K4H9_9SPHI</name>
<comment type="similarity">
    <text evidence="2 6">Belongs to the class-III pyridoxal-phosphate-dependent aminotransferase family.</text>
</comment>
<dbReference type="PANTHER" id="PTHR43552:SF2">
    <property type="entry name" value="DIAMINOBUTYRATE--2-OXOGLUTARATE TRANSAMINASE"/>
    <property type="match status" value="1"/>
</dbReference>
<reference evidence="7" key="1">
    <citation type="submission" date="2024-05" db="EMBL/GenBank/DDBJ databases">
        <authorList>
            <person name="Kim S."/>
            <person name="Heo J."/>
            <person name="Choi H."/>
            <person name="Choi Y."/>
            <person name="Kwon S.-W."/>
            <person name="Kim Y."/>
        </authorList>
    </citation>
    <scope>NUCLEOTIDE SEQUENCE</scope>
    <source>
        <strain evidence="7">KACC 23697</strain>
    </source>
</reference>
<keyword evidence="3 7" id="KW-0032">Aminotransferase</keyword>